<comment type="caution">
    <text evidence="2">The sequence shown here is derived from an EMBL/GenBank/DDBJ whole genome shotgun (WGS) entry which is preliminary data.</text>
</comment>
<dbReference type="Proteomes" id="UP000051213">
    <property type="component" value="Unassembled WGS sequence"/>
</dbReference>
<dbReference type="Pfam" id="PF02686">
    <property type="entry name" value="GatC"/>
    <property type="match status" value="1"/>
</dbReference>
<evidence type="ECO:0000313" key="3">
    <source>
        <dbReference type="Proteomes" id="UP000051213"/>
    </source>
</evidence>
<accession>A0A0R2UEP8</accession>
<dbReference type="SUPFAM" id="SSF141000">
    <property type="entry name" value="Glu-tRNAGln amidotransferase C subunit"/>
    <property type="match status" value="1"/>
</dbReference>
<gene>
    <name evidence="2" type="ORF">ABS24_08890</name>
</gene>
<proteinExistence type="predicted"/>
<evidence type="ECO:0000313" key="2">
    <source>
        <dbReference type="EMBL" id="KRO95851.1"/>
    </source>
</evidence>
<dbReference type="GO" id="GO:0006450">
    <property type="term" value="P:regulation of translational fidelity"/>
    <property type="evidence" value="ECO:0007669"/>
    <property type="project" value="InterPro"/>
</dbReference>
<dbReference type="AlphaFoldDB" id="A0A0R2UEP8"/>
<dbReference type="GO" id="GO:0016740">
    <property type="term" value="F:transferase activity"/>
    <property type="evidence" value="ECO:0007669"/>
    <property type="project" value="UniProtKB-KW"/>
</dbReference>
<evidence type="ECO:0000256" key="1">
    <source>
        <dbReference type="ARBA" id="ARBA00014426"/>
    </source>
</evidence>
<feature type="non-terminal residue" evidence="2">
    <location>
        <position position="1"/>
    </location>
</feature>
<keyword evidence="2" id="KW-0808">Transferase</keyword>
<name>A0A0R2UEP8_9GAMM</name>
<organism evidence="2 3">
    <name type="scientific">SAR92 bacterium BACL26 MAG-121220-bin70</name>
    <dbReference type="NCBI Taxonomy" id="1655626"/>
    <lineage>
        <taxon>Bacteria</taxon>
        <taxon>Pseudomonadati</taxon>
        <taxon>Pseudomonadota</taxon>
        <taxon>Gammaproteobacteria</taxon>
        <taxon>Cellvibrionales</taxon>
        <taxon>Porticoccaceae</taxon>
        <taxon>SAR92 clade</taxon>
    </lineage>
</organism>
<sequence length="75" mass="8285">EKTITDVTERLSSVLDLVAQLQSADTVSAQGIFRPFQVAQRLRADEVTEGNHRDEFQAIAPATDNGLFIVPKMID</sequence>
<dbReference type="NCBIfam" id="TIGR00135">
    <property type="entry name" value="gatC"/>
    <property type="match status" value="1"/>
</dbReference>
<dbReference type="InterPro" id="IPR036113">
    <property type="entry name" value="Asp/Glu-ADT_sf_sub_c"/>
</dbReference>
<reference evidence="2 3" key="1">
    <citation type="submission" date="2015-10" db="EMBL/GenBank/DDBJ databases">
        <title>Metagenome-Assembled Genomes uncover a global brackish microbiome.</title>
        <authorList>
            <person name="Hugerth L.W."/>
            <person name="Larsson J."/>
            <person name="Alneberg J."/>
            <person name="Lindh M.V."/>
            <person name="Legrand C."/>
            <person name="Pinhassi J."/>
            <person name="Andersson A.F."/>
        </authorList>
    </citation>
    <scope>NUCLEOTIDE SEQUENCE [LARGE SCALE GENOMIC DNA]</scope>
    <source>
        <strain evidence="2">BACL26 MAG-121220-bin70</strain>
    </source>
</reference>
<dbReference type="EMBL" id="LICA01000071">
    <property type="protein sequence ID" value="KRO95851.1"/>
    <property type="molecule type" value="Genomic_DNA"/>
</dbReference>
<dbReference type="InterPro" id="IPR003837">
    <property type="entry name" value="GatC"/>
</dbReference>
<protein>
    <recommendedName>
        <fullName evidence="1">Glutamyl-tRNA(Gln) amidotransferase subunit C</fullName>
    </recommendedName>
</protein>